<proteinExistence type="predicted"/>
<accession>A0A9P6IUQ7</accession>
<evidence type="ECO:0008006" key="9">
    <source>
        <dbReference type="Google" id="ProtNLM"/>
    </source>
</evidence>
<dbReference type="AlphaFoldDB" id="A0A9P6IUQ7"/>
<feature type="transmembrane region" description="Helical" evidence="6">
    <location>
        <begin position="294"/>
        <end position="311"/>
    </location>
</feature>
<feature type="non-terminal residue" evidence="7">
    <location>
        <position position="438"/>
    </location>
</feature>
<comment type="caution">
    <text evidence="7">The sequence shown here is derived from an EMBL/GenBank/DDBJ whole genome shotgun (WGS) entry which is preliminary data.</text>
</comment>
<dbReference type="PANTHER" id="PTHR43791:SF36">
    <property type="entry name" value="TRANSPORTER, PUTATIVE (AFU_ORTHOLOGUE AFUA_6G08340)-RELATED"/>
    <property type="match status" value="1"/>
</dbReference>
<dbReference type="GO" id="GO:0016020">
    <property type="term" value="C:membrane"/>
    <property type="evidence" value="ECO:0007669"/>
    <property type="project" value="UniProtKB-SubCell"/>
</dbReference>
<dbReference type="Gene3D" id="1.20.1250.20">
    <property type="entry name" value="MFS general substrate transporter like domains"/>
    <property type="match status" value="3"/>
</dbReference>
<feature type="transmembrane region" description="Helical" evidence="6">
    <location>
        <begin position="260"/>
        <end position="282"/>
    </location>
</feature>
<comment type="subcellular location">
    <subcellularLocation>
        <location evidence="1">Membrane</location>
        <topology evidence="1">Multi-pass membrane protein</topology>
    </subcellularLocation>
</comment>
<evidence type="ECO:0000256" key="4">
    <source>
        <dbReference type="ARBA" id="ARBA00022989"/>
    </source>
</evidence>
<feature type="transmembrane region" description="Helical" evidence="6">
    <location>
        <begin position="380"/>
        <end position="403"/>
    </location>
</feature>
<evidence type="ECO:0000313" key="8">
    <source>
        <dbReference type="Proteomes" id="UP000738359"/>
    </source>
</evidence>
<evidence type="ECO:0000313" key="7">
    <source>
        <dbReference type="EMBL" id="KAF9948015.1"/>
    </source>
</evidence>
<feature type="transmembrane region" description="Helical" evidence="6">
    <location>
        <begin position="227"/>
        <end position="248"/>
    </location>
</feature>
<reference evidence="7" key="1">
    <citation type="journal article" date="2020" name="Fungal Divers.">
        <title>Resolving the Mortierellaceae phylogeny through synthesis of multi-gene phylogenetics and phylogenomics.</title>
        <authorList>
            <person name="Vandepol N."/>
            <person name="Liber J."/>
            <person name="Desiro A."/>
            <person name="Na H."/>
            <person name="Kennedy M."/>
            <person name="Barry K."/>
            <person name="Grigoriev I.V."/>
            <person name="Miller A.N."/>
            <person name="O'Donnell K."/>
            <person name="Stajich J.E."/>
            <person name="Bonito G."/>
        </authorList>
    </citation>
    <scope>NUCLEOTIDE SEQUENCE</scope>
    <source>
        <strain evidence="7">CK1249</strain>
    </source>
</reference>
<evidence type="ECO:0000256" key="6">
    <source>
        <dbReference type="SAM" id="Phobius"/>
    </source>
</evidence>
<evidence type="ECO:0000256" key="3">
    <source>
        <dbReference type="ARBA" id="ARBA00022692"/>
    </source>
</evidence>
<feature type="transmembrane region" description="Helical" evidence="6">
    <location>
        <begin position="317"/>
        <end position="341"/>
    </location>
</feature>
<keyword evidence="8" id="KW-1185">Reference proteome</keyword>
<dbReference type="InterPro" id="IPR011701">
    <property type="entry name" value="MFS"/>
</dbReference>
<evidence type="ECO:0000256" key="2">
    <source>
        <dbReference type="ARBA" id="ARBA00022448"/>
    </source>
</evidence>
<keyword evidence="4 6" id="KW-1133">Transmembrane helix</keyword>
<dbReference type="FunFam" id="1.20.1250.20:FF:000013">
    <property type="entry name" value="MFS general substrate transporter"/>
    <property type="match status" value="1"/>
</dbReference>
<keyword evidence="3 6" id="KW-0812">Transmembrane</keyword>
<dbReference type="Pfam" id="PF07690">
    <property type="entry name" value="MFS_1"/>
    <property type="match status" value="1"/>
</dbReference>
<feature type="transmembrane region" description="Helical" evidence="6">
    <location>
        <begin position="81"/>
        <end position="114"/>
    </location>
</feature>
<feature type="transmembrane region" description="Helical" evidence="6">
    <location>
        <begin position="126"/>
        <end position="145"/>
    </location>
</feature>
<evidence type="ECO:0000256" key="1">
    <source>
        <dbReference type="ARBA" id="ARBA00004141"/>
    </source>
</evidence>
<feature type="transmembrane region" description="Helical" evidence="6">
    <location>
        <begin position="157"/>
        <end position="179"/>
    </location>
</feature>
<keyword evidence="5 6" id="KW-0472">Membrane</keyword>
<keyword evidence="2" id="KW-0813">Transport</keyword>
<dbReference type="OrthoDB" id="2985014at2759"/>
<protein>
    <recommendedName>
        <fullName evidence="9">MFS general substrate transporter</fullName>
    </recommendedName>
</protein>
<evidence type="ECO:0000256" key="5">
    <source>
        <dbReference type="ARBA" id="ARBA00023136"/>
    </source>
</evidence>
<dbReference type="EMBL" id="JAAAHY010001582">
    <property type="protein sequence ID" value="KAF9948015.1"/>
    <property type="molecule type" value="Genomic_DNA"/>
</dbReference>
<feature type="transmembrane region" description="Helical" evidence="6">
    <location>
        <begin position="353"/>
        <end position="374"/>
    </location>
</feature>
<name>A0A9P6IUQ7_MORAP</name>
<dbReference type="PANTHER" id="PTHR43791">
    <property type="entry name" value="PERMEASE-RELATED"/>
    <property type="match status" value="1"/>
</dbReference>
<gene>
    <name evidence="7" type="ORF">BGZ70_002402</name>
</gene>
<dbReference type="GO" id="GO:0022857">
    <property type="term" value="F:transmembrane transporter activity"/>
    <property type="evidence" value="ECO:0007669"/>
    <property type="project" value="InterPro"/>
</dbReference>
<dbReference type="InterPro" id="IPR036259">
    <property type="entry name" value="MFS_trans_sf"/>
</dbReference>
<sequence length="438" mass="49022">MALDTLEKNLAKSSSVQDKDHHDDFHFDPAQIARLRRKIDWRLLPLLSLMYLCSFLDRVNIGNAKVAGLERDIGLTPDQYSWALSIFFIGYIIAETPSQMLALFPGAVFVISLFYSRGEQALRNGLFFSTATMAGAFGGVLAYGISRMEGVQGLHGWQWIFILEGLPTVLLTIVVFFYLPDYPETATFLSEDERDLAVRRLLADAGPATETEFSWKQFRDVFVDLKVYLHMIPYILTMTPLYALALFLPTLVREFSFDAVTSQLMTTPAYVVGCFCTILAAISSDRHRERGFHYAVPILMGALGFALLIALEHHSTAVRYIGLTVAVSGVFSSVPAMVAYISSNFGGHTKRAVATGLIISFGNCGGLISGHIYTPGQTTRGHIICLIMLCVAFLFILLLKTFYVRENRRRRNLTPEQYEKESQGVELCDWHPAFVYIT</sequence>
<organism evidence="7 8">
    <name type="scientific">Mortierella alpina</name>
    <name type="common">Oleaginous fungus</name>
    <name type="synonym">Mortierella renispora</name>
    <dbReference type="NCBI Taxonomy" id="64518"/>
    <lineage>
        <taxon>Eukaryota</taxon>
        <taxon>Fungi</taxon>
        <taxon>Fungi incertae sedis</taxon>
        <taxon>Mucoromycota</taxon>
        <taxon>Mortierellomycotina</taxon>
        <taxon>Mortierellomycetes</taxon>
        <taxon>Mortierellales</taxon>
        <taxon>Mortierellaceae</taxon>
        <taxon>Mortierella</taxon>
    </lineage>
</organism>
<dbReference type="SUPFAM" id="SSF103473">
    <property type="entry name" value="MFS general substrate transporter"/>
    <property type="match status" value="1"/>
</dbReference>
<dbReference type="Proteomes" id="UP000738359">
    <property type="component" value="Unassembled WGS sequence"/>
</dbReference>